<protein>
    <submittedName>
        <fullName evidence="2">CHAP domain-containing protein</fullName>
    </submittedName>
</protein>
<proteinExistence type="predicted"/>
<feature type="non-terminal residue" evidence="2">
    <location>
        <position position="83"/>
    </location>
</feature>
<comment type="caution">
    <text evidence="2">The sequence shown here is derived from an EMBL/GenBank/DDBJ whole genome shotgun (WGS) entry which is preliminary data.</text>
</comment>
<sequence>DSPYYQSWLKDFFGNTGSAANLAQLFLTYWEGNSGDKLLERQPRATEWYYQIEKGFSQTNGGQAKSDPQSLEGVRGDLYDHSV</sequence>
<name>A0A6G2DGB2_STREE</name>
<gene>
    <name evidence="2" type="ORF">GM540_16690</name>
</gene>
<feature type="non-terminal residue" evidence="2">
    <location>
        <position position="1"/>
    </location>
</feature>
<feature type="region of interest" description="Disordered" evidence="1">
    <location>
        <begin position="58"/>
        <end position="83"/>
    </location>
</feature>
<reference evidence="2 3" key="1">
    <citation type="submission" date="2019-11" db="EMBL/GenBank/DDBJ databases">
        <title>Growth characteristics of pneumococcus vary with the chemical composition of the capsule and with environmental conditions.</title>
        <authorList>
            <person name="Tothpal A."/>
            <person name="Desobry K."/>
            <person name="Joshi S."/>
            <person name="Wyllie A.L."/>
            <person name="Weinberger D.M."/>
        </authorList>
    </citation>
    <scope>NUCLEOTIDE SEQUENCE [LARGE SCALE GENOMIC DNA]</scope>
    <source>
        <strain evidence="3">pnumococcus19F</strain>
    </source>
</reference>
<evidence type="ECO:0000256" key="1">
    <source>
        <dbReference type="SAM" id="MobiDB-lite"/>
    </source>
</evidence>
<dbReference type="Proteomes" id="UP000483094">
    <property type="component" value="Unassembled WGS sequence"/>
</dbReference>
<evidence type="ECO:0000313" key="2">
    <source>
        <dbReference type="EMBL" id="MTV75569.1"/>
    </source>
</evidence>
<feature type="compositionally biased region" description="Basic and acidic residues" evidence="1">
    <location>
        <begin position="74"/>
        <end position="83"/>
    </location>
</feature>
<dbReference type="AlphaFoldDB" id="A0A6G2DGB2"/>
<organism evidence="2 3">
    <name type="scientific">Streptococcus pneumoniae</name>
    <dbReference type="NCBI Taxonomy" id="1313"/>
    <lineage>
        <taxon>Bacteria</taxon>
        <taxon>Bacillati</taxon>
        <taxon>Bacillota</taxon>
        <taxon>Bacilli</taxon>
        <taxon>Lactobacillales</taxon>
        <taxon>Streptococcaceae</taxon>
        <taxon>Streptococcus</taxon>
    </lineage>
</organism>
<evidence type="ECO:0000313" key="3">
    <source>
        <dbReference type="Proteomes" id="UP000483094"/>
    </source>
</evidence>
<dbReference type="Gene3D" id="1.10.530.10">
    <property type="match status" value="1"/>
</dbReference>
<feature type="compositionally biased region" description="Polar residues" evidence="1">
    <location>
        <begin position="58"/>
        <end position="69"/>
    </location>
</feature>
<dbReference type="EMBL" id="WNHQ01002343">
    <property type="protein sequence ID" value="MTV75569.1"/>
    <property type="molecule type" value="Genomic_DNA"/>
</dbReference>
<accession>A0A6G2DGB2</accession>